<dbReference type="PROSITE" id="PS00284">
    <property type="entry name" value="SERPIN"/>
    <property type="match status" value="1"/>
</dbReference>
<feature type="domain" description="Serpin" evidence="3">
    <location>
        <begin position="64"/>
        <end position="426"/>
    </location>
</feature>
<evidence type="ECO:0000256" key="2">
    <source>
        <dbReference type="SAM" id="SignalP"/>
    </source>
</evidence>
<evidence type="ECO:0000313" key="4">
    <source>
        <dbReference type="EMBL" id="PIW15326.1"/>
    </source>
</evidence>
<feature type="chain" id="PRO_5014818294" evidence="2">
    <location>
        <begin position="25"/>
        <end position="427"/>
    </location>
</feature>
<dbReference type="PANTHER" id="PTHR11461">
    <property type="entry name" value="SERINE PROTEASE INHIBITOR, SERPIN"/>
    <property type="match status" value="1"/>
</dbReference>
<dbReference type="InterPro" id="IPR036186">
    <property type="entry name" value="Serpin_sf"/>
</dbReference>
<evidence type="ECO:0000259" key="3">
    <source>
        <dbReference type="SMART" id="SM00093"/>
    </source>
</evidence>
<accession>A0A2M7G103</accession>
<dbReference type="Pfam" id="PF00079">
    <property type="entry name" value="Serpin"/>
    <property type="match status" value="1"/>
</dbReference>
<name>A0A2M7G103_9BACT</name>
<comment type="similarity">
    <text evidence="1">Belongs to the serpin family.</text>
</comment>
<dbReference type="Proteomes" id="UP000231019">
    <property type="component" value="Unassembled WGS sequence"/>
</dbReference>
<proteinExistence type="inferred from homology"/>
<organism evidence="4 5">
    <name type="scientific">bacterium (Candidatus Blackallbacteria) CG17_big_fil_post_rev_8_21_14_2_50_48_46</name>
    <dbReference type="NCBI Taxonomy" id="2014261"/>
    <lineage>
        <taxon>Bacteria</taxon>
        <taxon>Candidatus Blackallbacteria</taxon>
    </lineage>
</organism>
<dbReference type="SMART" id="SM00093">
    <property type="entry name" value="SERPIN"/>
    <property type="match status" value="1"/>
</dbReference>
<dbReference type="AlphaFoldDB" id="A0A2M7G103"/>
<dbReference type="InterPro" id="IPR000215">
    <property type="entry name" value="Serpin_fam"/>
</dbReference>
<protein>
    <submittedName>
        <fullName evidence="4">Proteinase inhibitor I4 serpin</fullName>
    </submittedName>
</protein>
<dbReference type="InterPro" id="IPR023796">
    <property type="entry name" value="Serpin_dom"/>
</dbReference>
<dbReference type="PROSITE" id="PS51257">
    <property type="entry name" value="PROKAR_LIPOPROTEIN"/>
    <property type="match status" value="1"/>
</dbReference>
<dbReference type="GO" id="GO:0004867">
    <property type="term" value="F:serine-type endopeptidase inhibitor activity"/>
    <property type="evidence" value="ECO:0007669"/>
    <property type="project" value="InterPro"/>
</dbReference>
<dbReference type="CDD" id="cd19588">
    <property type="entry name" value="serpin_miropin-like"/>
    <property type="match status" value="1"/>
</dbReference>
<dbReference type="Gene3D" id="2.30.39.10">
    <property type="entry name" value="Alpha-1-antitrypsin, domain 1"/>
    <property type="match status" value="1"/>
</dbReference>
<dbReference type="InterPro" id="IPR042178">
    <property type="entry name" value="Serpin_sf_1"/>
</dbReference>
<dbReference type="InterPro" id="IPR042185">
    <property type="entry name" value="Serpin_sf_2"/>
</dbReference>
<dbReference type="GO" id="GO:0005615">
    <property type="term" value="C:extracellular space"/>
    <property type="evidence" value="ECO:0007669"/>
    <property type="project" value="InterPro"/>
</dbReference>
<evidence type="ECO:0000256" key="1">
    <source>
        <dbReference type="RuleBase" id="RU000411"/>
    </source>
</evidence>
<dbReference type="SUPFAM" id="SSF56574">
    <property type="entry name" value="Serpins"/>
    <property type="match status" value="1"/>
</dbReference>
<dbReference type="Gene3D" id="3.30.497.10">
    <property type="entry name" value="Antithrombin, subunit I, domain 2"/>
    <property type="match status" value="1"/>
</dbReference>
<dbReference type="EMBL" id="PFFQ01000053">
    <property type="protein sequence ID" value="PIW15326.1"/>
    <property type="molecule type" value="Genomic_DNA"/>
</dbReference>
<dbReference type="InterPro" id="IPR023795">
    <property type="entry name" value="Serpin_CS"/>
</dbReference>
<dbReference type="PANTHER" id="PTHR11461:SF211">
    <property type="entry name" value="GH10112P-RELATED"/>
    <property type="match status" value="1"/>
</dbReference>
<gene>
    <name evidence="4" type="ORF">COW36_18090</name>
</gene>
<keyword evidence="2" id="KW-0732">Signal</keyword>
<comment type="caution">
    <text evidence="4">The sequence shown here is derived from an EMBL/GenBank/DDBJ whole genome shotgun (WGS) entry which is preliminary data.</text>
</comment>
<sequence length="427" mass="47054">MRPLLISLLAGSLLLAACTGSANSGTPSSPSSNTSIKTLQAPTSAELQAVQDSGLAQAQTRFGLDLFRQVVAEKPNQNHFISPLSVAIALGMVYNGATGTTRQEMAKTLQIEGMDLAKLNQAQLTLRKRLMNQGSGVRIDLANAIWARKGTEFNPNFLKTNQDFFNARTTALDFADPLSVQTINAWASDNTQGKIPKVIDKIDAQTLMLLMNAIYFKGSWNTPFEKSQTQDRAFKDATGKTSQTAMMRRYGKFRYLRDSGQQFQAVALPYGQDKSVNMVVFLPDPESKSSEFLNKLTASQLEDWLSRFRSQDGEVVLPRFKLEYEVGLNQVLKNMGMEMAFDESRADFSDLISSEKAFISQVKQNSFVEVNEEGTEAAAVTTVTVGATSVQLPQEPFSFVADHPFVYLIYDQTAHSILFSGVLNTLS</sequence>
<evidence type="ECO:0000313" key="5">
    <source>
        <dbReference type="Proteomes" id="UP000231019"/>
    </source>
</evidence>
<reference evidence="4 5" key="1">
    <citation type="submission" date="2017-09" db="EMBL/GenBank/DDBJ databases">
        <title>Depth-based differentiation of microbial function through sediment-hosted aquifers and enrichment of novel symbionts in the deep terrestrial subsurface.</title>
        <authorList>
            <person name="Probst A.J."/>
            <person name="Ladd B."/>
            <person name="Jarett J.K."/>
            <person name="Geller-Mcgrath D.E."/>
            <person name="Sieber C.M."/>
            <person name="Emerson J.B."/>
            <person name="Anantharaman K."/>
            <person name="Thomas B.C."/>
            <person name="Malmstrom R."/>
            <person name="Stieglmeier M."/>
            <person name="Klingl A."/>
            <person name="Woyke T."/>
            <person name="Ryan C.M."/>
            <person name="Banfield J.F."/>
        </authorList>
    </citation>
    <scope>NUCLEOTIDE SEQUENCE [LARGE SCALE GENOMIC DNA]</scope>
    <source>
        <strain evidence="4">CG17_big_fil_post_rev_8_21_14_2_50_48_46</strain>
    </source>
</reference>
<feature type="signal peptide" evidence="2">
    <location>
        <begin position="1"/>
        <end position="24"/>
    </location>
</feature>